<dbReference type="AlphaFoldDB" id="A0A117DPS9"/>
<accession>A0A117DPS9</accession>
<feature type="chain" id="PRO_5007147499" evidence="1">
    <location>
        <begin position="25"/>
        <end position="128"/>
    </location>
</feature>
<gene>
    <name evidence="2" type="ORF">DEIGR_400102</name>
</gene>
<organism evidence="2 3">
    <name type="scientific">Deinococcus grandis</name>
    <dbReference type="NCBI Taxonomy" id="57498"/>
    <lineage>
        <taxon>Bacteria</taxon>
        <taxon>Thermotogati</taxon>
        <taxon>Deinococcota</taxon>
        <taxon>Deinococci</taxon>
        <taxon>Deinococcales</taxon>
        <taxon>Deinococcaceae</taxon>
        <taxon>Deinococcus</taxon>
    </lineage>
</organism>
<evidence type="ECO:0000313" key="2">
    <source>
        <dbReference type="EMBL" id="GAQ23969.1"/>
    </source>
</evidence>
<dbReference type="OrthoDB" id="9995301at2"/>
<keyword evidence="3" id="KW-1185">Reference proteome</keyword>
<sequence>MNRWAVSPTRARILAVLGTFSALSAQQVAVALGVDVNLASVTLYQARLAGLVRHVPPTALQRHVSTGRGTTHAYAPSARAQLYLRGQWLTRPGRHLIALSELVDSTFRDHEAFMLNHPQPAPSIEAAA</sequence>
<evidence type="ECO:0000313" key="3">
    <source>
        <dbReference type="Proteomes" id="UP000056209"/>
    </source>
</evidence>
<dbReference type="RefSeq" id="WP_058980174.1">
    <property type="nucleotide sequence ID" value="NZ_BCMS01000006.1"/>
</dbReference>
<name>A0A117DPS9_9DEIO</name>
<dbReference type="EMBL" id="BCMS01000006">
    <property type="protein sequence ID" value="GAQ23969.1"/>
    <property type="molecule type" value="Genomic_DNA"/>
</dbReference>
<protein>
    <submittedName>
        <fullName evidence="2">Transcriptional regulator, ArsR family</fullName>
    </submittedName>
</protein>
<dbReference type="Proteomes" id="UP000056209">
    <property type="component" value="Unassembled WGS sequence"/>
</dbReference>
<reference evidence="3" key="1">
    <citation type="submission" date="2015-11" db="EMBL/GenBank/DDBJ databases">
        <title>Draft Genome Sequence of the Radioresistant Bacterium Deinococcus grandis, Isolated from Freshwater Fish in Japan.</title>
        <authorList>
            <person name="Satoh K."/>
            <person name="Onodera T."/>
            <person name="Omoso K."/>
            <person name="Takeda-Yano K."/>
            <person name="Katayama T."/>
            <person name="Oono Y."/>
            <person name="Narumi I."/>
        </authorList>
    </citation>
    <scope>NUCLEOTIDE SEQUENCE [LARGE SCALE GENOMIC DNA]</scope>
    <source>
        <strain evidence="3">ATCC 43672</strain>
    </source>
</reference>
<comment type="caution">
    <text evidence="2">The sequence shown here is derived from an EMBL/GenBank/DDBJ whole genome shotgun (WGS) entry which is preliminary data.</text>
</comment>
<keyword evidence="1" id="KW-0732">Signal</keyword>
<evidence type="ECO:0000256" key="1">
    <source>
        <dbReference type="SAM" id="SignalP"/>
    </source>
</evidence>
<feature type="signal peptide" evidence="1">
    <location>
        <begin position="1"/>
        <end position="24"/>
    </location>
</feature>
<proteinExistence type="predicted"/>